<dbReference type="EMBL" id="BARW01032656">
    <property type="protein sequence ID" value="GAJ02883.1"/>
    <property type="molecule type" value="Genomic_DNA"/>
</dbReference>
<dbReference type="GO" id="GO:0004459">
    <property type="term" value="F:L-lactate dehydrogenase (NAD+) activity"/>
    <property type="evidence" value="ECO:0007669"/>
    <property type="project" value="TreeGrafter"/>
</dbReference>
<organism evidence="2">
    <name type="scientific">marine sediment metagenome</name>
    <dbReference type="NCBI Taxonomy" id="412755"/>
    <lineage>
        <taxon>unclassified sequences</taxon>
        <taxon>metagenomes</taxon>
        <taxon>ecological metagenomes</taxon>
    </lineage>
</organism>
<dbReference type="PANTHER" id="PTHR43128:SF16">
    <property type="entry name" value="L-LACTATE DEHYDROGENASE"/>
    <property type="match status" value="1"/>
</dbReference>
<feature type="domain" description="Lactate/malate dehydrogenase N-terminal" evidence="1">
    <location>
        <begin position="6"/>
        <end position="91"/>
    </location>
</feature>
<dbReference type="PANTHER" id="PTHR43128">
    <property type="entry name" value="L-2-HYDROXYCARBOXYLATE DEHYDROGENASE (NAD(P)(+))"/>
    <property type="match status" value="1"/>
</dbReference>
<evidence type="ECO:0000259" key="1">
    <source>
        <dbReference type="Pfam" id="PF00056"/>
    </source>
</evidence>
<feature type="non-terminal residue" evidence="2">
    <location>
        <position position="1"/>
    </location>
</feature>
<name>X1TC21_9ZZZZ</name>
<protein>
    <recommendedName>
        <fullName evidence="1">Lactate/malate dehydrogenase N-terminal domain-containing protein</fullName>
    </recommendedName>
</protein>
<gene>
    <name evidence="2" type="ORF">S12H4_51635</name>
</gene>
<dbReference type="SUPFAM" id="SSF51735">
    <property type="entry name" value="NAD(P)-binding Rossmann-fold domains"/>
    <property type="match status" value="1"/>
</dbReference>
<reference evidence="2" key="1">
    <citation type="journal article" date="2014" name="Front. Microbiol.">
        <title>High frequency of phylogenetically diverse reductive dehalogenase-homologous genes in deep subseafloor sedimentary metagenomes.</title>
        <authorList>
            <person name="Kawai M."/>
            <person name="Futagami T."/>
            <person name="Toyoda A."/>
            <person name="Takaki Y."/>
            <person name="Nishi S."/>
            <person name="Hori S."/>
            <person name="Arai W."/>
            <person name="Tsubouchi T."/>
            <person name="Morono Y."/>
            <person name="Uchiyama I."/>
            <person name="Ito T."/>
            <person name="Fujiyama A."/>
            <person name="Inagaki F."/>
            <person name="Takami H."/>
        </authorList>
    </citation>
    <scope>NUCLEOTIDE SEQUENCE</scope>
    <source>
        <strain evidence="2">Expedition CK06-06</strain>
    </source>
</reference>
<dbReference type="AlphaFoldDB" id="X1TC21"/>
<dbReference type="InterPro" id="IPR001236">
    <property type="entry name" value="Lactate/malate_DH_N"/>
</dbReference>
<dbReference type="Gene3D" id="3.40.50.720">
    <property type="entry name" value="NAD(P)-binding Rossmann-like Domain"/>
    <property type="match status" value="1"/>
</dbReference>
<proteinExistence type="predicted"/>
<dbReference type="Pfam" id="PF00056">
    <property type="entry name" value="Ldh_1_N"/>
    <property type="match status" value="1"/>
</dbReference>
<evidence type="ECO:0000313" key="2">
    <source>
        <dbReference type="EMBL" id="GAJ02883.1"/>
    </source>
</evidence>
<comment type="caution">
    <text evidence="2">The sequence shown here is derived from an EMBL/GenBank/DDBJ whole genome shotgun (WGS) entry which is preliminary data.</text>
</comment>
<dbReference type="GO" id="GO:0006089">
    <property type="term" value="P:lactate metabolic process"/>
    <property type="evidence" value="ECO:0007669"/>
    <property type="project" value="TreeGrafter"/>
</dbReference>
<accession>X1TC21</accession>
<sequence length="116" mass="12021">LWHSSSKVTGTNSYNDTAGSDIVVVTAGLARKPGMSRDDLLHANAKIIREVAGNIATTSPEAIIIVVTNPMDAMARVTLEVTGFPHNRVIGMVGGISFGLNQSLISLSASSSVAEA</sequence>
<dbReference type="InterPro" id="IPR036291">
    <property type="entry name" value="NAD(P)-bd_dom_sf"/>
</dbReference>